<gene>
    <name evidence="11" type="ORF">M378DRAFT_182783</name>
</gene>
<dbReference type="GO" id="GO:0004471">
    <property type="term" value="F:malate dehydrogenase (decarboxylating) (NAD+) activity"/>
    <property type="evidence" value="ECO:0007669"/>
    <property type="project" value="TreeGrafter"/>
</dbReference>
<dbReference type="GO" id="GO:0005739">
    <property type="term" value="C:mitochondrion"/>
    <property type="evidence" value="ECO:0007669"/>
    <property type="project" value="TreeGrafter"/>
</dbReference>
<dbReference type="InterPro" id="IPR012302">
    <property type="entry name" value="Malic_NAD-bd"/>
</dbReference>
<dbReference type="GO" id="GO:0051287">
    <property type="term" value="F:NAD binding"/>
    <property type="evidence" value="ECO:0007669"/>
    <property type="project" value="InterPro"/>
</dbReference>
<dbReference type="Pfam" id="PF00390">
    <property type="entry name" value="malic"/>
    <property type="match status" value="1"/>
</dbReference>
<dbReference type="EMBL" id="KN818222">
    <property type="protein sequence ID" value="KIL71202.1"/>
    <property type="molecule type" value="Genomic_DNA"/>
</dbReference>
<dbReference type="PANTHER" id="PTHR23406">
    <property type="entry name" value="MALIC ENZYME-RELATED"/>
    <property type="match status" value="1"/>
</dbReference>
<dbReference type="GO" id="GO:0046872">
    <property type="term" value="F:metal ion binding"/>
    <property type="evidence" value="ECO:0007669"/>
    <property type="project" value="UniProtKB-KW"/>
</dbReference>
<dbReference type="PROSITE" id="PS00331">
    <property type="entry name" value="MALIC_ENZYMES"/>
    <property type="match status" value="1"/>
</dbReference>
<feature type="binding site" evidence="6">
    <location>
        <position position="420"/>
    </location>
    <ligand>
        <name>(S)-malate</name>
        <dbReference type="ChEBI" id="CHEBI:15589"/>
    </ligand>
</feature>
<feature type="binding site" evidence="6">
    <location>
        <position position="465"/>
    </location>
    <ligand>
        <name>(S)-malate</name>
        <dbReference type="ChEBI" id="CHEBI:15589"/>
    </ligand>
</feature>
<feature type="active site" description="Proton donor" evidence="5">
    <location>
        <position position="105"/>
    </location>
</feature>
<dbReference type="SUPFAM" id="SSF53223">
    <property type="entry name" value="Aminoacid dehydrogenase-like, N-terminal domain"/>
    <property type="match status" value="1"/>
</dbReference>
<evidence type="ECO:0000259" key="9">
    <source>
        <dbReference type="SMART" id="SM00919"/>
    </source>
</evidence>
<dbReference type="InterPro" id="IPR012301">
    <property type="entry name" value="Malic_N_dom"/>
</dbReference>
<evidence type="ECO:0000256" key="4">
    <source>
        <dbReference type="ARBA" id="ARBA00023027"/>
    </source>
</evidence>
<accession>A0A0C2X9Z0</accession>
<dbReference type="Gene3D" id="3.40.50.10380">
    <property type="entry name" value="Malic enzyme, N-terminal domain"/>
    <property type="match status" value="1"/>
</dbReference>
<dbReference type="Pfam" id="PF03949">
    <property type="entry name" value="Malic_M"/>
    <property type="match status" value="1"/>
</dbReference>
<dbReference type="SMART" id="SM00919">
    <property type="entry name" value="Malic_M"/>
    <property type="match status" value="1"/>
</dbReference>
<dbReference type="InParanoid" id="A0A0C2X9Z0"/>
<evidence type="ECO:0000259" key="10">
    <source>
        <dbReference type="SMART" id="SM01274"/>
    </source>
</evidence>
<dbReference type="STRING" id="946122.A0A0C2X9Z0"/>
<feature type="active site" description="Proton acceptor" evidence="5">
    <location>
        <position position="174"/>
    </location>
</feature>
<reference evidence="11 12" key="1">
    <citation type="submission" date="2014-04" db="EMBL/GenBank/DDBJ databases">
        <title>Evolutionary Origins and Diversification of the Mycorrhizal Mutualists.</title>
        <authorList>
            <consortium name="DOE Joint Genome Institute"/>
            <consortium name="Mycorrhizal Genomics Consortium"/>
            <person name="Kohler A."/>
            <person name="Kuo A."/>
            <person name="Nagy L.G."/>
            <person name="Floudas D."/>
            <person name="Copeland A."/>
            <person name="Barry K.W."/>
            <person name="Cichocki N."/>
            <person name="Veneault-Fourrey C."/>
            <person name="LaButti K."/>
            <person name="Lindquist E.A."/>
            <person name="Lipzen A."/>
            <person name="Lundell T."/>
            <person name="Morin E."/>
            <person name="Murat C."/>
            <person name="Riley R."/>
            <person name="Ohm R."/>
            <person name="Sun H."/>
            <person name="Tunlid A."/>
            <person name="Henrissat B."/>
            <person name="Grigoriev I.V."/>
            <person name="Hibbett D.S."/>
            <person name="Martin F."/>
        </authorList>
    </citation>
    <scope>NUCLEOTIDE SEQUENCE [LARGE SCALE GENOMIC DNA]</scope>
    <source>
        <strain evidence="11 12">Koide BX008</strain>
    </source>
</reference>
<dbReference type="SMART" id="SM01274">
    <property type="entry name" value="malic"/>
    <property type="match status" value="1"/>
</dbReference>
<keyword evidence="4" id="KW-0520">NAD</keyword>
<dbReference type="InterPro" id="IPR037062">
    <property type="entry name" value="Malic_N_dom_sf"/>
</dbReference>
<evidence type="ECO:0000313" key="12">
    <source>
        <dbReference type="Proteomes" id="UP000054549"/>
    </source>
</evidence>
<dbReference type="Gene3D" id="3.40.50.720">
    <property type="entry name" value="NAD(P)-binding Rossmann-like Domain"/>
    <property type="match status" value="1"/>
</dbReference>
<dbReference type="HOGENOM" id="CLU_011405_5_2_1"/>
<feature type="binding site" evidence="7">
    <location>
        <position position="245"/>
    </location>
    <ligand>
        <name>a divalent metal cation</name>
        <dbReference type="ChEBI" id="CHEBI:60240"/>
    </ligand>
</feature>
<organism evidence="11 12">
    <name type="scientific">Amanita muscaria (strain Koide BX008)</name>
    <dbReference type="NCBI Taxonomy" id="946122"/>
    <lineage>
        <taxon>Eukaryota</taxon>
        <taxon>Fungi</taxon>
        <taxon>Dikarya</taxon>
        <taxon>Basidiomycota</taxon>
        <taxon>Agaricomycotina</taxon>
        <taxon>Agaricomycetes</taxon>
        <taxon>Agaricomycetidae</taxon>
        <taxon>Agaricales</taxon>
        <taxon>Pluteineae</taxon>
        <taxon>Amanitaceae</taxon>
        <taxon>Amanita</taxon>
    </lineage>
</organism>
<evidence type="ECO:0000256" key="8">
    <source>
        <dbReference type="RuleBase" id="RU003426"/>
    </source>
</evidence>
<dbReference type="InterPro" id="IPR036291">
    <property type="entry name" value="NAD(P)-bd_dom_sf"/>
</dbReference>
<dbReference type="FunCoup" id="A0A0C2X9Z0">
    <property type="interactions" value="343"/>
</dbReference>
<evidence type="ECO:0000256" key="3">
    <source>
        <dbReference type="ARBA" id="ARBA00022723"/>
    </source>
</evidence>
<keyword evidence="12" id="KW-1185">Reference proteome</keyword>
<evidence type="ECO:0000256" key="6">
    <source>
        <dbReference type="PIRSR" id="PIRSR000106-2"/>
    </source>
</evidence>
<comment type="similarity">
    <text evidence="2 8">Belongs to the malic enzymes family.</text>
</comment>
<dbReference type="PRINTS" id="PR00072">
    <property type="entry name" value="MALOXRDTASE"/>
</dbReference>
<dbReference type="GO" id="GO:0005829">
    <property type="term" value="C:cytosol"/>
    <property type="evidence" value="ECO:0007669"/>
    <property type="project" value="TreeGrafter"/>
</dbReference>
<comment type="cofactor">
    <cofactor evidence="7">
        <name>Mg(2+)</name>
        <dbReference type="ChEBI" id="CHEBI:18420"/>
    </cofactor>
    <cofactor evidence="7">
        <name>Mn(2+)</name>
        <dbReference type="ChEBI" id="CHEBI:29035"/>
    </cofactor>
    <text evidence="7">Divalent metal cations. Prefers magnesium or manganese.</text>
</comment>
<protein>
    <recommendedName>
        <fullName evidence="8">Malic enzyme</fullName>
    </recommendedName>
</protein>
<evidence type="ECO:0000313" key="11">
    <source>
        <dbReference type="EMBL" id="KIL71202.1"/>
    </source>
</evidence>
<sequence length="578" mass="64062">MKASNKQEPKPIRLALRGDSLLNEPRFNKGTAFTIRERKEFGLGGRLPFHVNTLEQQSKRAYGQLNDIEGDLRKNEFMQSMKEQNWVLFYELLRQHLRELVPIIYTPTEADAIANYSHLFRKSEGLYLTFPNQDSMGEDFLEQTKGKAIDLIVCSDAEAILGIGDQGVGISLAKSALYTSIGGVDPNKTLSVVLDVGTDNQELLDDDLYIGWPHNRVRGEEYDKFIDKFVQLVRKYYPHSLLHFEDFGVSNAHRLLTLYQDTHAVFNDDIQGTGAVTLAALMGAIAVTKSRLSEQRIVIFGAGSAGSGIATQIRDAMVKADGVSEIEANGKFWLIDRYGLIKQSLGDDKIRDNLRAYVRPDDEWQDVAHDDGRVDLLKVVKKVKPTVLVGCSTKAGAFTKEVIEAMSESCERPIIFPLSNPSRLVEVEPEEAMKWSKGKALIATGSPFPPATLTDGRKYKVAECNNALIYPGLGFGTMLAQPRKLTDSMIVSGAQRLASLSPALQDPDQGLLPDFGDAPQVNFEIGVAVAEKAVEEGIATAPWVEDVKAGKTTVRELALEKLWLPRYSEYVYDSEGEL</sequence>
<dbReference type="AlphaFoldDB" id="A0A0C2X9Z0"/>
<dbReference type="InterPro" id="IPR001891">
    <property type="entry name" value="Malic_OxRdtase"/>
</dbReference>
<dbReference type="GO" id="GO:0006108">
    <property type="term" value="P:malate metabolic process"/>
    <property type="evidence" value="ECO:0007669"/>
    <property type="project" value="TreeGrafter"/>
</dbReference>
<evidence type="ECO:0000256" key="2">
    <source>
        <dbReference type="ARBA" id="ARBA00008785"/>
    </source>
</evidence>
<feature type="domain" description="Malic enzyme NAD-binding" evidence="9">
    <location>
        <begin position="270"/>
        <end position="534"/>
    </location>
</feature>
<dbReference type="InterPro" id="IPR015884">
    <property type="entry name" value="Malic_enzyme_CS"/>
</dbReference>
<proteinExistence type="inferred from homology"/>
<dbReference type="PIRSF" id="PIRSF000106">
    <property type="entry name" value="ME"/>
    <property type="match status" value="1"/>
</dbReference>
<dbReference type="InterPro" id="IPR046346">
    <property type="entry name" value="Aminoacid_DH-like_N_sf"/>
</dbReference>
<dbReference type="PANTHER" id="PTHR23406:SF34">
    <property type="entry name" value="NAD-DEPENDENT MALIC ENZYME, MITOCHONDRIAL"/>
    <property type="match status" value="1"/>
</dbReference>
<keyword evidence="8" id="KW-0560">Oxidoreductase</keyword>
<feature type="domain" description="Malic enzyme N-terminal" evidence="10">
    <location>
        <begin position="82"/>
        <end position="260"/>
    </location>
</feature>
<comment type="cofactor">
    <cofactor evidence="1">
        <name>Mn(2+)</name>
        <dbReference type="ChEBI" id="CHEBI:29035"/>
    </cofactor>
</comment>
<evidence type="ECO:0000256" key="1">
    <source>
        <dbReference type="ARBA" id="ARBA00001936"/>
    </source>
</evidence>
<name>A0A0C2X9Z0_AMAMK</name>
<evidence type="ECO:0000256" key="5">
    <source>
        <dbReference type="PIRSR" id="PIRSR000106-1"/>
    </source>
</evidence>
<dbReference type="NCBIfam" id="NF010052">
    <property type="entry name" value="PRK13529.1"/>
    <property type="match status" value="1"/>
</dbReference>
<dbReference type="SUPFAM" id="SSF51735">
    <property type="entry name" value="NAD(P)-binding Rossmann-fold domains"/>
    <property type="match status" value="1"/>
</dbReference>
<feature type="binding site" evidence="7">
    <location>
        <position position="269"/>
    </location>
    <ligand>
        <name>a divalent metal cation</name>
        <dbReference type="ChEBI" id="CHEBI:60240"/>
    </ligand>
</feature>
<feature type="binding site" evidence="7">
    <location>
        <position position="246"/>
    </location>
    <ligand>
        <name>a divalent metal cation</name>
        <dbReference type="ChEBI" id="CHEBI:60240"/>
    </ligand>
</feature>
<dbReference type="OrthoDB" id="5365701at2759"/>
<evidence type="ECO:0000256" key="7">
    <source>
        <dbReference type="PIRSR" id="PIRSR000106-3"/>
    </source>
</evidence>
<dbReference type="Proteomes" id="UP000054549">
    <property type="component" value="Unassembled WGS sequence"/>
</dbReference>
<keyword evidence="3 7" id="KW-0479">Metal-binding</keyword>